<dbReference type="Pfam" id="PF03480">
    <property type="entry name" value="DctP"/>
    <property type="match status" value="1"/>
</dbReference>
<dbReference type="PIRSF" id="PIRSF006470">
    <property type="entry name" value="DctB"/>
    <property type="match status" value="1"/>
</dbReference>
<dbReference type="Proteomes" id="UP000004310">
    <property type="component" value="Unassembled WGS sequence"/>
</dbReference>
<dbReference type="STRING" id="217511.GCA_001463845_02458"/>
<comment type="caution">
    <text evidence="3">The sequence shown here is derived from an EMBL/GenBank/DDBJ whole genome shotgun (WGS) entry which is preliminary data.</text>
</comment>
<feature type="signal peptide" evidence="2">
    <location>
        <begin position="1"/>
        <end position="50"/>
    </location>
</feature>
<evidence type="ECO:0000256" key="2">
    <source>
        <dbReference type="SAM" id="SignalP"/>
    </source>
</evidence>
<dbReference type="PANTHER" id="PTHR33376">
    <property type="match status" value="1"/>
</dbReference>
<dbReference type="AlphaFoldDB" id="Q0FXJ0"/>
<dbReference type="GO" id="GO:0030246">
    <property type="term" value="F:carbohydrate binding"/>
    <property type="evidence" value="ECO:0007669"/>
    <property type="project" value="TreeGrafter"/>
</dbReference>
<proteinExistence type="predicted"/>
<reference evidence="3 4" key="1">
    <citation type="journal article" date="2010" name="J. Bacteriol.">
        <title>Genome sequence of Fulvimarina pelagi HTCC2506T, a Mn(II)-oxidizing alphaproteobacterium possessing an aerobic anoxygenic photosynthetic gene cluster and Xanthorhodopsin.</title>
        <authorList>
            <person name="Kang I."/>
            <person name="Oh H.M."/>
            <person name="Lim S.I."/>
            <person name="Ferriera S."/>
            <person name="Giovannoni S.J."/>
            <person name="Cho J.C."/>
        </authorList>
    </citation>
    <scope>NUCLEOTIDE SEQUENCE [LARGE SCALE GENOMIC DNA]</scope>
    <source>
        <strain evidence="3 4">HTCC2506</strain>
    </source>
</reference>
<dbReference type="EMBL" id="AATP01000013">
    <property type="protein sequence ID" value="EAU39746.1"/>
    <property type="molecule type" value="Genomic_DNA"/>
</dbReference>
<evidence type="ECO:0000313" key="3">
    <source>
        <dbReference type="EMBL" id="EAU39746.1"/>
    </source>
</evidence>
<name>Q0FXJ0_9HYPH</name>
<accession>Q0FXJ0</accession>
<protein>
    <submittedName>
        <fullName evidence="3">TRAP-T family transporter, DctP (Periplasmic binding) subunit</fullName>
    </submittedName>
</protein>
<dbReference type="PANTHER" id="PTHR33376:SF2">
    <property type="entry name" value="DICARBOXYLATE-BINDING PERIPLASMIC PROTEIN"/>
    <property type="match status" value="1"/>
</dbReference>
<dbReference type="NCBIfam" id="TIGR00787">
    <property type="entry name" value="dctP"/>
    <property type="match status" value="1"/>
</dbReference>
<dbReference type="CDD" id="cd13671">
    <property type="entry name" value="PBP2_TRAP_SBP_like_3"/>
    <property type="match status" value="1"/>
</dbReference>
<dbReference type="Gene3D" id="3.40.190.170">
    <property type="entry name" value="Bacterial extracellular solute-binding protein, family 7"/>
    <property type="match status" value="1"/>
</dbReference>
<feature type="chain" id="PRO_5004172088" evidence="2">
    <location>
        <begin position="51"/>
        <end position="355"/>
    </location>
</feature>
<dbReference type="InterPro" id="IPR038404">
    <property type="entry name" value="TRAP_DctP_sf"/>
</dbReference>
<evidence type="ECO:0000313" key="4">
    <source>
        <dbReference type="Proteomes" id="UP000004310"/>
    </source>
</evidence>
<dbReference type="InterPro" id="IPR018389">
    <property type="entry name" value="DctP_fam"/>
</dbReference>
<dbReference type="HOGENOM" id="CLU_036176_4_0_5"/>
<sequence length="355" mass="39482">MMNASWRHERYLTIVGLFIGRRTIMTLQSLLRTTALASAVALTFASAANAADWRGWNIHPEGYPNTVALEKFAADVTERTEGRVSAEVFSNAVLGDQPDAIDQVRNGALDFANFNLGPMGEFVPSINVLSLPFLFTGVDQMHAVMDGEIGQRFSDDMSEEGIVALSWFDSGARSFYDTQRPIQQPSDLEGLKIRVMNNQLYVDMVDQLGGNATPMAYGEVYQSIKTGVLDGAENNFPSFESSNHYEVAKYYSLTEHLILPECVCISKASWDALSEEDQEIVRQTAVEAAEEQRRLWAEREKESRAKVEEAGVEINEIADKAAFQDMMKPVYDGFFESNPDLQSLVEDIQSTLAEG</sequence>
<dbReference type="NCBIfam" id="NF037995">
    <property type="entry name" value="TRAP_S1"/>
    <property type="match status" value="1"/>
</dbReference>
<dbReference type="GO" id="GO:0030288">
    <property type="term" value="C:outer membrane-bounded periplasmic space"/>
    <property type="evidence" value="ECO:0007669"/>
    <property type="project" value="InterPro"/>
</dbReference>
<evidence type="ECO:0000256" key="1">
    <source>
        <dbReference type="ARBA" id="ARBA00022729"/>
    </source>
</evidence>
<gene>
    <name evidence="3" type="ORF">FP2506_13464</name>
</gene>
<dbReference type="InterPro" id="IPR004682">
    <property type="entry name" value="TRAP_DctP"/>
</dbReference>
<organism evidence="3 4">
    <name type="scientific">Fulvimarina pelagi HTCC2506</name>
    <dbReference type="NCBI Taxonomy" id="314231"/>
    <lineage>
        <taxon>Bacteria</taxon>
        <taxon>Pseudomonadati</taxon>
        <taxon>Pseudomonadota</taxon>
        <taxon>Alphaproteobacteria</taxon>
        <taxon>Hyphomicrobiales</taxon>
        <taxon>Aurantimonadaceae</taxon>
        <taxon>Fulvimarina</taxon>
    </lineage>
</organism>
<dbReference type="GO" id="GO:0055085">
    <property type="term" value="P:transmembrane transport"/>
    <property type="evidence" value="ECO:0007669"/>
    <property type="project" value="InterPro"/>
</dbReference>
<keyword evidence="4" id="KW-1185">Reference proteome</keyword>
<keyword evidence="1 2" id="KW-0732">Signal</keyword>
<dbReference type="eggNOG" id="COG1638">
    <property type="taxonomic scope" value="Bacteria"/>
</dbReference>